<proteinExistence type="predicted"/>
<reference evidence="8 9" key="1">
    <citation type="submission" date="2018-03" db="EMBL/GenBank/DDBJ databases">
        <title>Genomic Encyclopedia of Archaeal and Bacterial Type Strains, Phase II (KMG-II): from individual species to whole genera.</title>
        <authorList>
            <person name="Goeker M."/>
        </authorList>
    </citation>
    <scope>NUCLEOTIDE SEQUENCE [LARGE SCALE GENOMIC DNA]</scope>
    <source>
        <strain evidence="8 9">DSM 100214</strain>
    </source>
</reference>
<keyword evidence="9" id="KW-1185">Reference proteome</keyword>
<feature type="transmembrane region" description="Helical" evidence="6">
    <location>
        <begin position="345"/>
        <end position="371"/>
    </location>
</feature>
<dbReference type="PROSITE" id="PS50850">
    <property type="entry name" value="MFS"/>
    <property type="match status" value="1"/>
</dbReference>
<dbReference type="Pfam" id="PF13347">
    <property type="entry name" value="MFS_2"/>
    <property type="match status" value="1"/>
</dbReference>
<evidence type="ECO:0000256" key="4">
    <source>
        <dbReference type="ARBA" id="ARBA00022989"/>
    </source>
</evidence>
<dbReference type="EMBL" id="QICL01000038">
    <property type="protein sequence ID" value="PXV59323.1"/>
    <property type="molecule type" value="Genomic_DNA"/>
</dbReference>
<dbReference type="Gene3D" id="1.20.1250.20">
    <property type="entry name" value="MFS general substrate transporter like domains"/>
    <property type="match status" value="2"/>
</dbReference>
<feature type="transmembrane region" description="Helical" evidence="6">
    <location>
        <begin position="241"/>
        <end position="262"/>
    </location>
</feature>
<keyword evidence="3 6" id="KW-0812">Transmembrane</keyword>
<evidence type="ECO:0000256" key="2">
    <source>
        <dbReference type="ARBA" id="ARBA00022448"/>
    </source>
</evidence>
<feature type="transmembrane region" description="Helical" evidence="6">
    <location>
        <begin position="186"/>
        <end position="207"/>
    </location>
</feature>
<name>A0A2V3PK74_9BACT</name>
<feature type="transmembrane region" description="Helical" evidence="6">
    <location>
        <begin position="290"/>
        <end position="309"/>
    </location>
</feature>
<gene>
    <name evidence="8" type="ORF">CLV62_13827</name>
</gene>
<protein>
    <submittedName>
        <fullName evidence="8">Maltose/moltooligosaccharide transporter</fullName>
    </submittedName>
</protein>
<dbReference type="InterPro" id="IPR020846">
    <property type="entry name" value="MFS_dom"/>
</dbReference>
<feature type="transmembrane region" description="Helical" evidence="6">
    <location>
        <begin position="12"/>
        <end position="29"/>
    </location>
</feature>
<evidence type="ECO:0000256" key="5">
    <source>
        <dbReference type="ARBA" id="ARBA00023136"/>
    </source>
</evidence>
<comment type="caution">
    <text evidence="8">The sequence shown here is derived from an EMBL/GenBank/DDBJ whole genome shotgun (WGS) entry which is preliminary data.</text>
</comment>
<feature type="transmembrane region" description="Helical" evidence="6">
    <location>
        <begin position="148"/>
        <end position="174"/>
    </location>
</feature>
<dbReference type="SUPFAM" id="SSF103473">
    <property type="entry name" value="MFS general substrate transporter"/>
    <property type="match status" value="1"/>
</dbReference>
<keyword evidence="2" id="KW-0813">Transport</keyword>
<dbReference type="GO" id="GO:0022857">
    <property type="term" value="F:transmembrane transporter activity"/>
    <property type="evidence" value="ECO:0007669"/>
    <property type="project" value="InterPro"/>
</dbReference>
<dbReference type="PANTHER" id="PTHR19432">
    <property type="entry name" value="SUGAR TRANSPORTER"/>
    <property type="match status" value="1"/>
</dbReference>
<accession>A0A2V3PK74</accession>
<feature type="transmembrane region" description="Helical" evidence="6">
    <location>
        <begin position="321"/>
        <end position="339"/>
    </location>
</feature>
<dbReference type="GO" id="GO:0016020">
    <property type="term" value="C:membrane"/>
    <property type="evidence" value="ECO:0007669"/>
    <property type="project" value="UniProtKB-SubCell"/>
</dbReference>
<organism evidence="8 9">
    <name type="scientific">Dysgonomonas alginatilytica</name>
    <dbReference type="NCBI Taxonomy" id="1605892"/>
    <lineage>
        <taxon>Bacteria</taxon>
        <taxon>Pseudomonadati</taxon>
        <taxon>Bacteroidota</taxon>
        <taxon>Bacteroidia</taxon>
        <taxon>Bacteroidales</taxon>
        <taxon>Dysgonomonadaceae</taxon>
        <taxon>Dysgonomonas</taxon>
    </lineage>
</organism>
<keyword evidence="4 6" id="KW-1133">Transmembrane helix</keyword>
<evidence type="ECO:0000259" key="7">
    <source>
        <dbReference type="PROSITE" id="PS50850"/>
    </source>
</evidence>
<evidence type="ECO:0000313" key="8">
    <source>
        <dbReference type="EMBL" id="PXV59323.1"/>
    </source>
</evidence>
<feature type="transmembrane region" description="Helical" evidence="6">
    <location>
        <begin position="80"/>
        <end position="97"/>
    </location>
</feature>
<dbReference type="AlphaFoldDB" id="A0A2V3PK74"/>
<feature type="transmembrane region" description="Helical" evidence="6">
    <location>
        <begin position="411"/>
        <end position="431"/>
    </location>
</feature>
<dbReference type="PANTHER" id="PTHR19432:SF35">
    <property type="entry name" value="SOLUTE CARRIER FAMILY 45 MEMBER 3 ISOFORM X1"/>
    <property type="match status" value="1"/>
</dbReference>
<dbReference type="InterPro" id="IPR036259">
    <property type="entry name" value="MFS_trans_sf"/>
</dbReference>
<dbReference type="OrthoDB" id="7584869at2"/>
<feature type="domain" description="Major facilitator superfamily (MFS) profile" evidence="7">
    <location>
        <begin position="243"/>
        <end position="440"/>
    </location>
</feature>
<comment type="subcellular location">
    <subcellularLocation>
        <location evidence="1">Membrane</location>
        <topology evidence="1">Multi-pass membrane protein</topology>
    </subcellularLocation>
</comment>
<evidence type="ECO:0000256" key="6">
    <source>
        <dbReference type="SAM" id="Phobius"/>
    </source>
</evidence>
<keyword evidence="5 6" id="KW-0472">Membrane</keyword>
<dbReference type="RefSeq" id="WP_110312402.1">
    <property type="nucleotide sequence ID" value="NZ_QICL01000038.1"/>
</dbReference>
<sequence>MLNKPTLRYGQIWNINFGFLGTQICFTLVMTNTSRILSALGADTNELAFLWLAAPLAGLFMQPLIGYFSDRTWTRLGRRIPYILIGLVVSAIMMFLMPNSYIVSRIMPPVLAGVSILFLMQSAFNVSMQPYRSLVGDMVNSKQSNQGYSVQTIVSNLGAIVGSCLPFLLAYIGFSNQADEGRVADSVSVSFYIGIGFLVLTNLWTCFSVKEYPPQLFEEYNRSESANKEENATSTDNKKTIITILQLSIVQLFSWFAFYYIWVYATDGIAVTVWNTSDPHSVEYNHAGNWFGILTGVYSVIAAIFSIFLPRITDKFGRKNFYSFSLVLGGIGMLSMFFIHDQYLLLLPMFLIGIAWAMILTMPFSILANVVPSNKMGLYMGLLNITIVIPQIAGGLLGHFLFENVAGSRPFAMFLVSGVSLLIGAVSVIFINDPVKKTSR</sequence>
<evidence type="ECO:0000256" key="1">
    <source>
        <dbReference type="ARBA" id="ARBA00004141"/>
    </source>
</evidence>
<feature type="transmembrane region" description="Helical" evidence="6">
    <location>
        <begin position="378"/>
        <end position="399"/>
    </location>
</feature>
<feature type="transmembrane region" description="Helical" evidence="6">
    <location>
        <begin position="49"/>
        <end position="68"/>
    </location>
</feature>
<feature type="transmembrane region" description="Helical" evidence="6">
    <location>
        <begin position="109"/>
        <end position="127"/>
    </location>
</feature>
<dbReference type="Proteomes" id="UP000247973">
    <property type="component" value="Unassembled WGS sequence"/>
</dbReference>
<evidence type="ECO:0000256" key="3">
    <source>
        <dbReference type="ARBA" id="ARBA00022692"/>
    </source>
</evidence>
<evidence type="ECO:0000313" key="9">
    <source>
        <dbReference type="Proteomes" id="UP000247973"/>
    </source>
</evidence>